<reference evidence="1" key="1">
    <citation type="thesis" date="2021" institute="BYU ScholarsArchive" country="Provo, UT, USA">
        <title>Applications of and Algorithms for Genome Assembly and Genomic Analyses with an Emphasis on Marine Teleosts.</title>
        <authorList>
            <person name="Pickett B.D."/>
        </authorList>
    </citation>
    <scope>NUCLEOTIDE SEQUENCE</scope>
    <source>
        <strain evidence="1">HI-2016</strain>
    </source>
</reference>
<evidence type="ECO:0000313" key="2">
    <source>
        <dbReference type="Proteomes" id="UP000824540"/>
    </source>
</evidence>
<organism evidence="1 2">
    <name type="scientific">Albula glossodonta</name>
    <name type="common">roundjaw bonefish</name>
    <dbReference type="NCBI Taxonomy" id="121402"/>
    <lineage>
        <taxon>Eukaryota</taxon>
        <taxon>Metazoa</taxon>
        <taxon>Chordata</taxon>
        <taxon>Craniata</taxon>
        <taxon>Vertebrata</taxon>
        <taxon>Euteleostomi</taxon>
        <taxon>Actinopterygii</taxon>
        <taxon>Neopterygii</taxon>
        <taxon>Teleostei</taxon>
        <taxon>Albuliformes</taxon>
        <taxon>Albulidae</taxon>
        <taxon>Albula</taxon>
    </lineage>
</organism>
<dbReference type="Proteomes" id="UP000824540">
    <property type="component" value="Unassembled WGS sequence"/>
</dbReference>
<protein>
    <submittedName>
        <fullName evidence="1">Uncharacterized protein</fullName>
    </submittedName>
</protein>
<proteinExistence type="predicted"/>
<dbReference type="AlphaFoldDB" id="A0A8T2P1H1"/>
<accession>A0A8T2P1H1</accession>
<sequence length="121" mass="13210">MASSHKPMLQSTPEVPHYLRLESTFPLSWGVLGTFTTNSIVSLALFPNALRMVSTACWWETPWRDCPSTDTSSNPAYRNRGGGGAECAKHLYCQLANYVHTPTPQPAAALAIFPTGLMRGV</sequence>
<dbReference type="EMBL" id="JAFBMS010000016">
    <property type="protein sequence ID" value="KAG9346169.1"/>
    <property type="molecule type" value="Genomic_DNA"/>
</dbReference>
<keyword evidence="2" id="KW-1185">Reference proteome</keyword>
<comment type="caution">
    <text evidence="1">The sequence shown here is derived from an EMBL/GenBank/DDBJ whole genome shotgun (WGS) entry which is preliminary data.</text>
</comment>
<name>A0A8T2P1H1_9TELE</name>
<evidence type="ECO:0000313" key="1">
    <source>
        <dbReference type="EMBL" id="KAG9346169.1"/>
    </source>
</evidence>
<gene>
    <name evidence="1" type="ORF">JZ751_007987</name>
</gene>